<sequence>MKELDMNSPQTKPRGPRQRFSAEDATVIRGVLDAATRYLVPNDATQRQLFSSYMPDLYVLRNKGCSFSQIAALLKQCGFNLHPATVRQYYSEMLADRLDECQRRMNEQILLMAEVRKEIAAVDPSLVHNKLAEIDERSRSLVASKTESIFGVREDQKTTAAHEPAKPSREKPGHKLLNSPILQDEPVVPEIGSATSQICETDSSSPVTTELRKNHLATPQLKCSNPGRNLRCVPLASTVKLIKKKEELPDEVYQPGDMEHPAIPGLILNLEQRLSSASLEYIDLDSDERSIETLSEKRFRVFWQKPVPMTPSRTAHSFVKMDMSLFPKR</sequence>
<feature type="region of interest" description="Disordered" evidence="1">
    <location>
        <begin position="1"/>
        <end position="20"/>
    </location>
</feature>
<reference evidence="2" key="1">
    <citation type="submission" date="2021-01" db="EMBL/GenBank/DDBJ databases">
        <title>Genome sequence of strain Noviherbaspirillum sp. DKR-6.</title>
        <authorList>
            <person name="Chaudhary D.K."/>
        </authorList>
    </citation>
    <scope>NUCLEOTIDE SEQUENCE</scope>
    <source>
        <strain evidence="2">DKR-6</strain>
    </source>
</reference>
<keyword evidence="3" id="KW-1185">Reference proteome</keyword>
<dbReference type="AlphaFoldDB" id="A0A934W894"/>
<evidence type="ECO:0000313" key="3">
    <source>
        <dbReference type="Proteomes" id="UP000622890"/>
    </source>
</evidence>
<feature type="compositionally biased region" description="Basic and acidic residues" evidence="1">
    <location>
        <begin position="163"/>
        <end position="173"/>
    </location>
</feature>
<comment type="caution">
    <text evidence="2">The sequence shown here is derived from an EMBL/GenBank/DDBJ whole genome shotgun (WGS) entry which is preliminary data.</text>
</comment>
<feature type="region of interest" description="Disordered" evidence="1">
    <location>
        <begin position="154"/>
        <end position="177"/>
    </location>
</feature>
<dbReference type="Proteomes" id="UP000622890">
    <property type="component" value="Unassembled WGS sequence"/>
</dbReference>
<protein>
    <submittedName>
        <fullName evidence="2">Uncharacterized protein</fullName>
    </submittedName>
</protein>
<dbReference type="RefSeq" id="WP_200595486.1">
    <property type="nucleotide sequence ID" value="NZ_JAEPBG010000011.1"/>
</dbReference>
<gene>
    <name evidence="2" type="ORF">JJB74_22015</name>
</gene>
<dbReference type="EMBL" id="JAEPBG010000011">
    <property type="protein sequence ID" value="MBK4737305.1"/>
    <property type="molecule type" value="Genomic_DNA"/>
</dbReference>
<proteinExistence type="predicted"/>
<accession>A0A934W894</accession>
<evidence type="ECO:0000313" key="2">
    <source>
        <dbReference type="EMBL" id="MBK4737305.1"/>
    </source>
</evidence>
<evidence type="ECO:0000256" key="1">
    <source>
        <dbReference type="SAM" id="MobiDB-lite"/>
    </source>
</evidence>
<organism evidence="2 3">
    <name type="scientific">Noviherbaspirillum pedocola</name>
    <dbReference type="NCBI Taxonomy" id="2801341"/>
    <lineage>
        <taxon>Bacteria</taxon>
        <taxon>Pseudomonadati</taxon>
        <taxon>Pseudomonadota</taxon>
        <taxon>Betaproteobacteria</taxon>
        <taxon>Burkholderiales</taxon>
        <taxon>Oxalobacteraceae</taxon>
        <taxon>Noviherbaspirillum</taxon>
    </lineage>
</organism>
<name>A0A934W894_9BURK</name>